<dbReference type="PANTHER" id="PTHR43334">
    <property type="entry name" value="ACETATE--COA LIGASE [ADP-FORMING]"/>
    <property type="match status" value="1"/>
</dbReference>
<dbReference type="AlphaFoldDB" id="A0A1D8ISQ1"/>
<dbReference type="CDD" id="cd04301">
    <property type="entry name" value="NAT_SF"/>
    <property type="match status" value="1"/>
</dbReference>
<dbReference type="SUPFAM" id="SSF52210">
    <property type="entry name" value="Succinyl-CoA synthetase domains"/>
    <property type="match status" value="2"/>
</dbReference>
<dbReference type="Pfam" id="PF19045">
    <property type="entry name" value="Ligase_CoA_2"/>
    <property type="match status" value="1"/>
</dbReference>
<keyword evidence="1" id="KW-0436">Ligase</keyword>
<comment type="similarity">
    <text evidence="4">In the N-terminal section; belongs to the acetate CoA ligase alpha subunit family.</text>
</comment>
<dbReference type="SUPFAM" id="SSF51735">
    <property type="entry name" value="NAD(P)-binding Rossmann-fold domains"/>
    <property type="match status" value="1"/>
</dbReference>
<dbReference type="Gene3D" id="3.40.630.30">
    <property type="match status" value="1"/>
</dbReference>
<dbReference type="Gene3D" id="3.40.50.261">
    <property type="entry name" value="Succinyl-CoA synthetase domains"/>
    <property type="match status" value="2"/>
</dbReference>
<evidence type="ECO:0000259" key="7">
    <source>
        <dbReference type="PROSITE" id="PS51186"/>
    </source>
</evidence>
<protein>
    <submittedName>
        <fullName evidence="8">GNAT family N-acetyltransferase</fullName>
    </submittedName>
</protein>
<name>A0A1D8ISQ1_9GAMM</name>
<dbReference type="InterPro" id="IPR016102">
    <property type="entry name" value="Succinyl-CoA_synth-like"/>
</dbReference>
<dbReference type="GO" id="GO:0005524">
    <property type="term" value="F:ATP binding"/>
    <property type="evidence" value="ECO:0007669"/>
    <property type="project" value="UniProtKB-UniRule"/>
</dbReference>
<dbReference type="SMART" id="SM00881">
    <property type="entry name" value="CoA_binding"/>
    <property type="match status" value="1"/>
</dbReference>
<dbReference type="GO" id="GO:0016747">
    <property type="term" value="F:acyltransferase activity, transferring groups other than amino-acyl groups"/>
    <property type="evidence" value="ECO:0007669"/>
    <property type="project" value="InterPro"/>
</dbReference>
<dbReference type="InterPro" id="IPR003781">
    <property type="entry name" value="CoA-bd"/>
</dbReference>
<dbReference type="PROSITE" id="PS50975">
    <property type="entry name" value="ATP_GRASP"/>
    <property type="match status" value="1"/>
</dbReference>
<dbReference type="Gene3D" id="3.40.50.720">
    <property type="entry name" value="NAD(P)-binding Rossmann-like Domain"/>
    <property type="match status" value="1"/>
</dbReference>
<dbReference type="Pfam" id="PF13380">
    <property type="entry name" value="CoA_binding_2"/>
    <property type="match status" value="1"/>
</dbReference>
<sequence length="891" mass="96391">MPTHTLEALFAAERIAIIGASPRADAVGGRLLRNLVEAGYQGRIHPVNPKYARIGRRRCYPDVAAIEEHVDLAVIATPAASVPAILRQCGEHGVGAAIVVSAGFAESGPEGRQLQLDLIEAARPSGLRVLGPNCLGLIRPHLHLNATFSNNQALPGDVALVSQSGALCTAILDWAEPNQVGFSAVVSMGDAADVDFGDILDYLALDVHTRSILLYVEGVQDARRFISGLRAAARMKPVIVIKAGRHAAGSRAASSHTGALVGADDVFNAALERAGVVRAYSIEQLFSAAQILSSGHRLHGNRLLILGNAGGPGVLATDRASELDLALAQLAPETIEALDAVLPAQWPRANPVDILGDAEPARYAKALDICLADPGVDAALVILTPQGMTDPLGCAEAVIGVARRGKPVTACWMGQKQVAPAWSRFAEAHLPYFHTPEAAIEALDYLAKYQRNQHLLLQVPGSLSQHAEPDIEGARMIIEGVLNEGRDTLSTQESKALLTAFRIPVMPAMLARNANEALVAAETLGFPVAMKIASHTLSHKSDAGGVHLDIRTPAAVRAAYRELLDDVRRARPDADIDGVTLERMADTRNGRELIIGVVRDPVFGPAISFGAGGTQVEILKDRAVALPPLNTLLIDSLIERTRVACLLHDFRQMPAIDHAALVRVLHRISELVCELPEILEMDINPLIASDRGVIAVDARFVIAPSPGDADPYAHMAIHPYPVHLAQRWQLPDGTDLRIRPIRPEDAQVEQSFVLGLSEESKYFRFRQTLNALTPEMLVRFTQIDYDREMAFIAVTGPEDAEIEIGVSRYIANPDRESCEFALVVADDWQRKGIGTRLMEALMRTAHDRGLRHMEGEVVMRNQAMLALVTRLGFDRRPHPDDPEVRIVSRTL</sequence>
<dbReference type="InterPro" id="IPR013815">
    <property type="entry name" value="ATP_grasp_subdomain_1"/>
</dbReference>
<evidence type="ECO:0000256" key="3">
    <source>
        <dbReference type="ARBA" id="ARBA00022840"/>
    </source>
</evidence>
<evidence type="ECO:0000259" key="6">
    <source>
        <dbReference type="PROSITE" id="PS50975"/>
    </source>
</evidence>
<feature type="domain" description="N-acetyltransferase" evidence="7">
    <location>
        <begin position="736"/>
        <end position="891"/>
    </location>
</feature>
<dbReference type="RefSeq" id="WP_070079723.1">
    <property type="nucleotide sequence ID" value="NZ_CP017415.1"/>
</dbReference>
<dbReference type="PANTHER" id="PTHR43334:SF1">
    <property type="entry name" value="3-HYDROXYPROPIONATE--COA LIGASE [ADP-FORMING]"/>
    <property type="match status" value="1"/>
</dbReference>
<dbReference type="GO" id="GO:0046872">
    <property type="term" value="F:metal ion binding"/>
    <property type="evidence" value="ECO:0007669"/>
    <property type="project" value="InterPro"/>
</dbReference>
<dbReference type="Pfam" id="PF13549">
    <property type="entry name" value="ATP-grasp_5"/>
    <property type="match status" value="1"/>
</dbReference>
<evidence type="ECO:0000256" key="1">
    <source>
        <dbReference type="ARBA" id="ARBA00022598"/>
    </source>
</evidence>
<dbReference type="SUPFAM" id="SSF56059">
    <property type="entry name" value="Glutathione synthetase ATP-binding domain-like"/>
    <property type="match status" value="1"/>
</dbReference>
<dbReference type="InterPro" id="IPR051538">
    <property type="entry name" value="Acyl-CoA_Synth/Transferase"/>
</dbReference>
<dbReference type="EMBL" id="CP017415">
    <property type="protein sequence ID" value="AOU99374.1"/>
    <property type="molecule type" value="Genomic_DNA"/>
</dbReference>
<feature type="domain" description="ATP-grasp" evidence="6">
    <location>
        <begin position="495"/>
        <end position="546"/>
    </location>
</feature>
<dbReference type="GO" id="GO:0043758">
    <property type="term" value="F:acetate-CoA ligase (ADP-forming) activity"/>
    <property type="evidence" value="ECO:0007669"/>
    <property type="project" value="InterPro"/>
</dbReference>
<dbReference type="FunFam" id="3.30.1490.20:FF:000020">
    <property type="entry name" value="Protein lysine acetyltransferase"/>
    <property type="match status" value="1"/>
</dbReference>
<dbReference type="Pfam" id="PF00583">
    <property type="entry name" value="Acetyltransf_1"/>
    <property type="match status" value="1"/>
</dbReference>
<keyword evidence="2 5" id="KW-0547">Nucleotide-binding</keyword>
<dbReference type="InterPro" id="IPR016181">
    <property type="entry name" value="Acyl_CoA_acyltransferase"/>
</dbReference>
<dbReference type="SUPFAM" id="SSF55729">
    <property type="entry name" value="Acyl-CoA N-acyltransferases (Nat)"/>
    <property type="match status" value="1"/>
</dbReference>
<dbReference type="PROSITE" id="PS51186">
    <property type="entry name" value="GNAT"/>
    <property type="match status" value="1"/>
</dbReference>
<keyword evidence="3 5" id="KW-0067">ATP-binding</keyword>
<dbReference type="InterPro" id="IPR011761">
    <property type="entry name" value="ATP-grasp"/>
</dbReference>
<evidence type="ECO:0000313" key="8">
    <source>
        <dbReference type="EMBL" id="AOU99374.1"/>
    </source>
</evidence>
<dbReference type="InterPro" id="IPR032875">
    <property type="entry name" value="Succ_CoA_lig_flav_dom"/>
</dbReference>
<dbReference type="KEGG" id="aprs:BI364_16860"/>
<evidence type="ECO:0000256" key="2">
    <source>
        <dbReference type="ARBA" id="ARBA00022741"/>
    </source>
</evidence>
<dbReference type="Proteomes" id="UP000095401">
    <property type="component" value="Chromosome"/>
</dbReference>
<keyword evidence="9" id="KW-1185">Reference proteome</keyword>
<dbReference type="InterPro" id="IPR000182">
    <property type="entry name" value="GNAT_dom"/>
</dbReference>
<dbReference type="InterPro" id="IPR043938">
    <property type="entry name" value="Ligase_CoA_dom"/>
</dbReference>
<evidence type="ECO:0000256" key="4">
    <source>
        <dbReference type="ARBA" id="ARBA00060888"/>
    </source>
</evidence>
<dbReference type="Gene3D" id="3.30.1490.20">
    <property type="entry name" value="ATP-grasp fold, A domain"/>
    <property type="match status" value="1"/>
</dbReference>
<dbReference type="Pfam" id="PF13607">
    <property type="entry name" value="Succ_CoA_lig"/>
    <property type="match status" value="1"/>
</dbReference>
<dbReference type="Gene3D" id="3.30.470.20">
    <property type="entry name" value="ATP-grasp fold, B domain"/>
    <property type="match status" value="1"/>
</dbReference>
<gene>
    <name evidence="8" type="ORF">BI364_16860</name>
</gene>
<evidence type="ECO:0000313" key="9">
    <source>
        <dbReference type="Proteomes" id="UP000095401"/>
    </source>
</evidence>
<accession>A0A1D8ISQ1</accession>
<dbReference type="InterPro" id="IPR036291">
    <property type="entry name" value="NAD(P)-bd_dom_sf"/>
</dbReference>
<reference evidence="9" key="1">
    <citation type="submission" date="2016-09" db="EMBL/GenBank/DDBJ databases">
        <title>Acidihalobacter prosperus F5.</title>
        <authorList>
            <person name="Khaleque H.N."/>
            <person name="Ramsay J.P."/>
            <person name="Kaksonen A.H."/>
            <person name="Boxall N.J."/>
            <person name="Watkin E.L.J."/>
        </authorList>
    </citation>
    <scope>NUCLEOTIDE SEQUENCE [LARGE SCALE GENOMIC DNA]</scope>
    <source>
        <strain evidence="9">F5</strain>
    </source>
</reference>
<organism evidence="8 9">
    <name type="scientific">Acidihalobacter yilgarnensis</name>
    <dbReference type="NCBI Taxonomy" id="2819280"/>
    <lineage>
        <taxon>Bacteria</taxon>
        <taxon>Pseudomonadati</taxon>
        <taxon>Pseudomonadota</taxon>
        <taxon>Gammaproteobacteria</taxon>
        <taxon>Chromatiales</taxon>
        <taxon>Ectothiorhodospiraceae</taxon>
        <taxon>Acidihalobacter</taxon>
    </lineage>
</organism>
<keyword evidence="8" id="KW-0808">Transferase</keyword>
<evidence type="ECO:0000256" key="5">
    <source>
        <dbReference type="PROSITE-ProRule" id="PRU00409"/>
    </source>
</evidence>
<proteinExistence type="inferred from homology"/>